<gene>
    <name evidence="2" type="ORF">MAM1_0031d02401</name>
</gene>
<organism evidence="2">
    <name type="scientific">Mucor ambiguus</name>
    <dbReference type="NCBI Taxonomy" id="91626"/>
    <lineage>
        <taxon>Eukaryota</taxon>
        <taxon>Fungi</taxon>
        <taxon>Fungi incertae sedis</taxon>
        <taxon>Mucoromycota</taxon>
        <taxon>Mucoromycotina</taxon>
        <taxon>Mucoromycetes</taxon>
        <taxon>Mucorales</taxon>
        <taxon>Mucorineae</taxon>
        <taxon>Mucoraceae</taxon>
        <taxon>Mucor</taxon>
    </lineage>
</organism>
<dbReference type="AlphaFoldDB" id="A0A0C9M2H5"/>
<sequence>MTFQGSTFDQPMLGEPSTAGTEQIANAPTSSAVVRTTHIQHNPKDANGTDVQCRFSKEIVQYIESKGLTEFKPRYEEFEPLTKEVISSQIWLNFMNSHIRRNIYTTISMCWSFWIYCNTLYDILSVKNYSSQSAPFTLAPFSSVCYIDK</sequence>
<evidence type="ECO:0000256" key="1">
    <source>
        <dbReference type="SAM" id="MobiDB-lite"/>
    </source>
</evidence>
<reference evidence="2" key="1">
    <citation type="submission" date="2014-09" db="EMBL/GenBank/DDBJ databases">
        <title>Draft genome sequence of an oleaginous Mucoromycotina fungus Mucor ambiguus NBRC6742.</title>
        <authorList>
            <person name="Takeda I."/>
            <person name="Yamane N."/>
            <person name="Morita T."/>
            <person name="Tamano K."/>
            <person name="Machida M."/>
            <person name="Baker S."/>
            <person name="Koike H."/>
        </authorList>
    </citation>
    <scope>NUCLEOTIDE SEQUENCE</scope>
    <source>
        <strain evidence="2">NBRC 6742</strain>
    </source>
</reference>
<keyword evidence="3" id="KW-1185">Reference proteome</keyword>
<evidence type="ECO:0000313" key="3">
    <source>
        <dbReference type="Proteomes" id="UP000053815"/>
    </source>
</evidence>
<evidence type="ECO:0000313" key="2">
    <source>
        <dbReference type="EMBL" id="GAN02951.1"/>
    </source>
</evidence>
<proteinExistence type="predicted"/>
<dbReference type="Proteomes" id="UP000053815">
    <property type="component" value="Unassembled WGS sequence"/>
</dbReference>
<dbReference type="EMBL" id="DF836320">
    <property type="protein sequence ID" value="GAN02951.1"/>
    <property type="molecule type" value="Genomic_DNA"/>
</dbReference>
<feature type="region of interest" description="Disordered" evidence="1">
    <location>
        <begin position="1"/>
        <end position="22"/>
    </location>
</feature>
<protein>
    <submittedName>
        <fullName evidence="2">Uncharacterized protein</fullName>
    </submittedName>
</protein>
<accession>A0A0C9M2H5</accession>
<name>A0A0C9M2H5_9FUNG</name>